<reference evidence="1 2" key="1">
    <citation type="submission" date="2014-04" db="EMBL/GenBank/DDBJ databases">
        <title>Draft genome sequence of Bacillus azotoformans MEV2011, a (co-) denitrifying strain unable to grow in the presence of oxygen.</title>
        <authorList>
            <person name="Nielsen M."/>
            <person name="Schreiber L."/>
            <person name="Finster K."/>
            <person name="Schramm A."/>
        </authorList>
    </citation>
    <scope>NUCLEOTIDE SEQUENCE [LARGE SCALE GENOMIC DNA]</scope>
    <source>
        <strain evidence="1 2">MEV2011</strain>
    </source>
</reference>
<dbReference type="Proteomes" id="UP000027936">
    <property type="component" value="Unassembled WGS sequence"/>
</dbReference>
<protein>
    <submittedName>
        <fullName evidence="1">Uncharacterized protein</fullName>
    </submittedName>
</protein>
<sequence length="92" mass="10394">MQEGRGLGDKKINRVNVSLSNRYDTKLKRLAVSCNMKPTSLAALFIELSLDSTELVATLQDRYNVHNAYKVIPLEDYDYASGEIELVLTDKE</sequence>
<dbReference type="RefSeq" id="WP_035192790.1">
    <property type="nucleotide sequence ID" value="NZ_JJRY01000001.1"/>
</dbReference>
<dbReference type="OrthoDB" id="2879638at2"/>
<evidence type="ECO:0000313" key="1">
    <source>
        <dbReference type="EMBL" id="KEF40380.1"/>
    </source>
</evidence>
<comment type="caution">
    <text evidence="1">The sequence shown here is derived from an EMBL/GenBank/DDBJ whole genome shotgun (WGS) entry which is preliminary data.</text>
</comment>
<dbReference type="EMBL" id="JJRY01000001">
    <property type="protein sequence ID" value="KEF40380.1"/>
    <property type="molecule type" value="Genomic_DNA"/>
</dbReference>
<accession>A0A072P4H2</accession>
<name>A0A072P4H2_SCHAZ</name>
<dbReference type="AlphaFoldDB" id="A0A072P4H2"/>
<organism evidence="1 2">
    <name type="scientific">Schinkia azotoformans MEV2011</name>
    <dbReference type="NCBI Taxonomy" id="1348973"/>
    <lineage>
        <taxon>Bacteria</taxon>
        <taxon>Bacillati</taxon>
        <taxon>Bacillota</taxon>
        <taxon>Bacilli</taxon>
        <taxon>Bacillales</taxon>
        <taxon>Bacillaceae</taxon>
        <taxon>Calidifontibacillus/Schinkia group</taxon>
        <taxon>Schinkia</taxon>
    </lineage>
</organism>
<dbReference type="PATRIC" id="fig|1348973.3.peg.396"/>
<evidence type="ECO:0000313" key="2">
    <source>
        <dbReference type="Proteomes" id="UP000027936"/>
    </source>
</evidence>
<gene>
    <name evidence="1" type="ORF">M670_00406</name>
</gene>
<proteinExistence type="predicted"/>